<feature type="compositionally biased region" description="Polar residues" evidence="1">
    <location>
        <begin position="153"/>
        <end position="192"/>
    </location>
</feature>
<feature type="domain" description="DUF7612" evidence="3">
    <location>
        <begin position="916"/>
        <end position="1052"/>
    </location>
</feature>
<dbReference type="Pfam" id="PF24589">
    <property type="entry name" value="DUF7614"/>
    <property type="match status" value="1"/>
</dbReference>
<dbReference type="InterPro" id="IPR056033">
    <property type="entry name" value="DUF7614"/>
</dbReference>
<feature type="compositionally biased region" description="Low complexity" evidence="1">
    <location>
        <begin position="137"/>
        <end position="148"/>
    </location>
</feature>
<dbReference type="Proteomes" id="UP000799423">
    <property type="component" value="Unassembled WGS sequence"/>
</dbReference>
<feature type="compositionally biased region" description="Low complexity" evidence="1">
    <location>
        <begin position="462"/>
        <end position="478"/>
    </location>
</feature>
<accession>A0A6A7B2D1</accession>
<dbReference type="Pfam" id="PF24586">
    <property type="entry name" value="DUF7611"/>
    <property type="match status" value="1"/>
</dbReference>
<feature type="region of interest" description="Disordered" evidence="1">
    <location>
        <begin position="137"/>
        <end position="272"/>
    </location>
</feature>
<evidence type="ECO:0000313" key="7">
    <source>
        <dbReference type="Proteomes" id="UP000799423"/>
    </source>
</evidence>
<evidence type="ECO:0000256" key="1">
    <source>
        <dbReference type="SAM" id="MobiDB-lite"/>
    </source>
</evidence>
<feature type="domain" description="DUF7613" evidence="4">
    <location>
        <begin position="1057"/>
        <end position="1212"/>
    </location>
</feature>
<evidence type="ECO:0000313" key="6">
    <source>
        <dbReference type="EMBL" id="KAF2848575.1"/>
    </source>
</evidence>
<evidence type="ECO:0000259" key="4">
    <source>
        <dbReference type="Pfam" id="PF24588"/>
    </source>
</evidence>
<evidence type="ECO:0000259" key="3">
    <source>
        <dbReference type="Pfam" id="PF24587"/>
    </source>
</evidence>
<protein>
    <submittedName>
        <fullName evidence="6">Uncharacterized protein</fullName>
    </submittedName>
</protein>
<keyword evidence="7" id="KW-1185">Reference proteome</keyword>
<feature type="region of interest" description="Disordered" evidence="1">
    <location>
        <begin position="324"/>
        <end position="597"/>
    </location>
</feature>
<gene>
    <name evidence="6" type="ORF">T440DRAFT_454413</name>
</gene>
<dbReference type="OrthoDB" id="4356615at2759"/>
<name>A0A6A7B2D1_9PLEO</name>
<dbReference type="EMBL" id="MU006317">
    <property type="protein sequence ID" value="KAF2848575.1"/>
    <property type="molecule type" value="Genomic_DNA"/>
</dbReference>
<evidence type="ECO:0000259" key="5">
    <source>
        <dbReference type="Pfam" id="PF24589"/>
    </source>
</evidence>
<organism evidence="6 7">
    <name type="scientific">Plenodomus tracheiphilus IPT5</name>
    <dbReference type="NCBI Taxonomy" id="1408161"/>
    <lineage>
        <taxon>Eukaryota</taxon>
        <taxon>Fungi</taxon>
        <taxon>Dikarya</taxon>
        <taxon>Ascomycota</taxon>
        <taxon>Pezizomycotina</taxon>
        <taxon>Dothideomycetes</taxon>
        <taxon>Pleosporomycetidae</taxon>
        <taxon>Pleosporales</taxon>
        <taxon>Pleosporineae</taxon>
        <taxon>Leptosphaeriaceae</taxon>
        <taxon>Plenodomus</taxon>
    </lineage>
</organism>
<proteinExistence type="predicted"/>
<feature type="compositionally biased region" description="Basic and acidic residues" evidence="1">
    <location>
        <begin position="249"/>
        <end position="262"/>
    </location>
</feature>
<evidence type="ECO:0000259" key="2">
    <source>
        <dbReference type="Pfam" id="PF24586"/>
    </source>
</evidence>
<dbReference type="InterPro" id="IPR056032">
    <property type="entry name" value="DUF7613"/>
</dbReference>
<dbReference type="InterPro" id="IPR056031">
    <property type="entry name" value="DUF7612"/>
</dbReference>
<sequence length="1376" mass="152413">MVDAQDSASKLFSKTSRWRTKIFDKTADDAPAPKPPKIQDPNDLDDFLKPSTDRAQQQKDALAAFSNRPRIDVARAQRWPGAQDILAGAAAVAKSPGPGGLKTGTRKKGLTVGFVRTVPDIIGHGGDECEDPAIIVSQQKQKQASAAADASRLQPQKPQDDTNLGVQTNGIGRTPSQTEQRNSLTRTLTNPGEMSPPLGQKMQMGHINSHAQPPPPPPQRMGPMGLGERPRGLARAPTGFDQLDLSPTEVRRPSVESAHSQDSENLSPVAQRMTPVLPPTLEEDENFRPKPISRTQTGFQSLADSAPAPAVPNMPPRLPEMHLVEQEGVSPIQGNAAMAERFLQSEPTEESSFSARVKQRMRSEEGRALQEAAQRAASGTKRDSDSSSSVSTDLFQAGSPQSTYVTPNTGRSPPQGAYFDPPRASPMRSLEADDPYRSRARGPSPGRRPMQPAPMTTDADARPASSASSQYSSPSVASQTRASPSVRSDPASAANVASPQRIPSNKEKPPFAAFAQGTAPSMPVRSEQRPPYFPPPQALQQQQSPPHQPPQLQHPQPLAHTQSQHVSAATHGSIPLRSRSEVTPQPAASLGRSDTKMQNDTAYRDFAERVTHMRGIFQLTAQLGGHMYNHSPSQWIRVATWWFLKGRAGMESLIRSQIQGDEPHHERLSQPHVDLAKVWWILNEVLPNHPGLQNYGGRGPEAGGQAARQAGDSASADTFEIQTAITHYMKLLVGSMRKHQSMPPTQALIQGQDQAIWENYPTFTPDAASVLTTRTHHADASQNGAPAYISLSQYIPLTDTKGEFCYFRMFVKASLATDDPSTDRVPMPAVISILRPKDQYQVKLAICSQTNLINIMVGHGSDVTWKDVNWNKQSRKISIQLRHGFALTLELSEGDMRSLWSIVDHTNRVETDLRERRDERFACKLYLREASYRDPANPSAFPPERVPGCKLMVFQKIERSSEGTGKRKLHRGYRMVLVTAQHYKQVSLVNNELGTRQEPMNFEYVTEPDQAPAIRFHFREESPDKRARICTIHLVFQEGKDRNHLFGTFTSMNVEVGEMAFAQVPLKAFHIESADQGEGFSQKGSRILETMQWQEAKVLNVDPDAAGLESAPTIKSESLRIVCRHTAGIISDRMNLGSGELLVRLPNDGAAELTLLREPQQDVAVAIDGSRTERDVPDALAELLRTLKTASTIRRLTFNSFKDLHTFQLAVTGFTVKFDGIALSFSISRRRMVVPIYKQWTANNIRIQIVQQDNIVQLLAFFEDFSHADAMNFQLRTMDIFEKSDKGGKFGLKLVDAKFALPVEERRGEGKMQKEEGRLTGWSGVKRRFVCLDEIEYPGEHDDILIQFDSAETRDRFAEALPAAAMERKFTVRRKI</sequence>
<feature type="region of interest" description="Disordered" evidence="1">
    <location>
        <begin position="23"/>
        <end position="62"/>
    </location>
</feature>
<dbReference type="Pfam" id="PF24588">
    <property type="entry name" value="DUF7613"/>
    <property type="match status" value="1"/>
</dbReference>
<feature type="compositionally biased region" description="Low complexity" evidence="1">
    <location>
        <begin position="538"/>
        <end position="562"/>
    </location>
</feature>
<feature type="domain" description="DUF7614" evidence="5">
    <location>
        <begin position="1218"/>
        <end position="1362"/>
    </location>
</feature>
<feature type="domain" description="DUF7611" evidence="2">
    <location>
        <begin position="760"/>
        <end position="913"/>
    </location>
</feature>
<dbReference type="Pfam" id="PF24587">
    <property type="entry name" value="DUF7612"/>
    <property type="match status" value="1"/>
</dbReference>
<feature type="compositionally biased region" description="Polar residues" evidence="1">
    <location>
        <begin position="398"/>
        <end position="412"/>
    </location>
</feature>
<dbReference type="InterPro" id="IPR056030">
    <property type="entry name" value="DUF7611"/>
</dbReference>
<reference evidence="6" key="1">
    <citation type="submission" date="2020-01" db="EMBL/GenBank/DDBJ databases">
        <authorList>
            <consortium name="DOE Joint Genome Institute"/>
            <person name="Haridas S."/>
            <person name="Albert R."/>
            <person name="Binder M."/>
            <person name="Bloem J."/>
            <person name="Labutti K."/>
            <person name="Salamov A."/>
            <person name="Andreopoulos B."/>
            <person name="Baker S.E."/>
            <person name="Barry K."/>
            <person name="Bills G."/>
            <person name="Bluhm B.H."/>
            <person name="Cannon C."/>
            <person name="Castanera R."/>
            <person name="Culley D.E."/>
            <person name="Daum C."/>
            <person name="Ezra D."/>
            <person name="Gonzalez J.B."/>
            <person name="Henrissat B."/>
            <person name="Kuo A."/>
            <person name="Liang C."/>
            <person name="Lipzen A."/>
            <person name="Lutzoni F."/>
            <person name="Magnuson J."/>
            <person name="Mondo S."/>
            <person name="Nolan M."/>
            <person name="Ohm R."/>
            <person name="Pangilinan J."/>
            <person name="Park H.-J."/>
            <person name="Ramirez L."/>
            <person name="Alfaro M."/>
            <person name="Sun H."/>
            <person name="Tritt A."/>
            <person name="Yoshinaga Y."/>
            <person name="Zwiers L.-H."/>
            <person name="Turgeon B.G."/>
            <person name="Goodwin S.B."/>
            <person name="Spatafora J.W."/>
            <person name="Crous P.W."/>
            <person name="Grigoriev I.V."/>
        </authorList>
    </citation>
    <scope>NUCLEOTIDE SEQUENCE</scope>
    <source>
        <strain evidence="6">IPT5</strain>
    </source>
</reference>